<dbReference type="EMBL" id="WCTL01000012">
    <property type="protein sequence ID" value="KAB4234857.1"/>
    <property type="molecule type" value="Genomic_DNA"/>
</dbReference>
<dbReference type="EMBL" id="BQNL01000001">
    <property type="protein sequence ID" value="GKH14726.1"/>
    <property type="molecule type" value="Genomic_DNA"/>
</dbReference>
<keyword evidence="2" id="KW-0489">Methyltransferase</keyword>
<keyword evidence="2" id="KW-0808">Transferase</keyword>
<evidence type="ECO:0000313" key="1">
    <source>
        <dbReference type="EMBL" id="GKH14726.1"/>
    </source>
</evidence>
<dbReference type="GO" id="GO:0003676">
    <property type="term" value="F:nucleic acid binding"/>
    <property type="evidence" value="ECO:0007669"/>
    <property type="project" value="InterPro"/>
</dbReference>
<sequence length="336" mass="37798">MTNKKEILIETLHGSVAQLNELSSMTEGIDIYDATGHVDTKFLMEALSCVNAFMDASNTVVQKISSLLAPDAPTDEKKKQADEGKEWNVEEILKHCTLEDNVLKLPAVQFNRKSYAEAKKWIEEAGGSWQGGKMQGFTFPFNPKRVFSILKEGKRCNLQQEYQFFETPAEVADWLVMLAGGIDKNDTVLEPSAGRGALIKAIHRNCPSVIVECYELMPENREFLHTLDNVILLDEDFTKDSVGSYTKIIANPPFSGNQDIEHVRFMYERLEEGGTLAAITSQHWKFSSEKKCVDFRKWLEEVHGEVFEIGAGEFKESGTSIGTVAVVIKKQYKTNQ</sequence>
<dbReference type="GO" id="GO:0032259">
    <property type="term" value="P:methylation"/>
    <property type="evidence" value="ECO:0007669"/>
    <property type="project" value="UniProtKB-KW"/>
</dbReference>
<dbReference type="InterPro" id="IPR002052">
    <property type="entry name" value="DNA_methylase_N6_adenine_CS"/>
</dbReference>
<evidence type="ECO:0000313" key="2">
    <source>
        <dbReference type="EMBL" id="KAB4234857.1"/>
    </source>
</evidence>
<dbReference type="InterPro" id="IPR029063">
    <property type="entry name" value="SAM-dependent_MTases_sf"/>
</dbReference>
<dbReference type="AlphaFoldDB" id="A0A7J5HWZ6"/>
<proteinExistence type="predicted"/>
<organism evidence="2 3">
    <name type="scientific">Bacteroides uniformis</name>
    <dbReference type="NCBI Taxonomy" id="820"/>
    <lineage>
        <taxon>Bacteria</taxon>
        <taxon>Pseudomonadati</taxon>
        <taxon>Bacteroidota</taxon>
        <taxon>Bacteroidia</taxon>
        <taxon>Bacteroidales</taxon>
        <taxon>Bacteroidaceae</taxon>
        <taxon>Bacteroides</taxon>
    </lineage>
</organism>
<dbReference type="GO" id="GO:0008168">
    <property type="term" value="F:methyltransferase activity"/>
    <property type="evidence" value="ECO:0007669"/>
    <property type="project" value="UniProtKB-KW"/>
</dbReference>
<dbReference type="Proteomes" id="UP000462376">
    <property type="component" value="Unassembled WGS sequence"/>
</dbReference>
<dbReference type="RefSeq" id="WP_151882874.1">
    <property type="nucleotide sequence ID" value="NZ_BQNL01000001.1"/>
</dbReference>
<gene>
    <name evidence="1" type="ORF">CE91St12_29360</name>
    <name evidence="2" type="ORF">GAP47_14030</name>
</gene>
<dbReference type="Gene3D" id="3.40.50.150">
    <property type="entry name" value="Vaccinia Virus protein VP39"/>
    <property type="match status" value="1"/>
</dbReference>
<reference evidence="1" key="2">
    <citation type="submission" date="2022-01" db="EMBL/GenBank/DDBJ databases">
        <title>Novel bile acid biosynthetic pathways are enriched in the microbiome of centenarians.</title>
        <authorList>
            <person name="Sato Y."/>
            <person name="Atarashi K."/>
            <person name="Plichta R.D."/>
            <person name="Arai Y."/>
            <person name="Sasajima S."/>
            <person name="Kearney M.S."/>
            <person name="Suda W."/>
            <person name="Takeshita K."/>
            <person name="Sasaki T."/>
            <person name="Okamoto S."/>
            <person name="Skelly N.A."/>
            <person name="Okamura Y."/>
            <person name="Vlamakis H."/>
            <person name="Li Y."/>
            <person name="Tanoue T."/>
            <person name="Takei H."/>
            <person name="Nittono H."/>
            <person name="Narushima S."/>
            <person name="Irie J."/>
            <person name="Itoh H."/>
            <person name="Moriya K."/>
            <person name="Sugiura Y."/>
            <person name="Suematsu M."/>
            <person name="Moritoki N."/>
            <person name="Shibata S."/>
            <person name="Littman R.D."/>
            <person name="Fischbach A.M."/>
            <person name="Uwamino Y."/>
            <person name="Inoue T."/>
            <person name="Honda A."/>
            <person name="Hattori M."/>
            <person name="Murai T."/>
            <person name="Xavier J.R."/>
            <person name="Hirose N."/>
            <person name="Honda K."/>
        </authorList>
    </citation>
    <scope>NUCLEOTIDE SEQUENCE</scope>
    <source>
        <strain evidence="1">CE91-St12</strain>
    </source>
</reference>
<evidence type="ECO:0000313" key="3">
    <source>
        <dbReference type="Proteomes" id="UP000462376"/>
    </source>
</evidence>
<protein>
    <submittedName>
        <fullName evidence="2">SAM-dependent DNA methyltransferase</fullName>
    </submittedName>
</protein>
<dbReference type="Proteomes" id="UP001055048">
    <property type="component" value="Unassembled WGS sequence"/>
</dbReference>
<comment type="caution">
    <text evidence="2">The sequence shown here is derived from an EMBL/GenBank/DDBJ whole genome shotgun (WGS) entry which is preliminary data.</text>
</comment>
<dbReference type="SUPFAM" id="SSF53335">
    <property type="entry name" value="S-adenosyl-L-methionine-dependent methyltransferases"/>
    <property type="match status" value="1"/>
</dbReference>
<reference evidence="2 3" key="1">
    <citation type="journal article" date="2019" name="Nat. Med.">
        <title>A library of human gut bacterial isolates paired with longitudinal multiomics data enables mechanistic microbiome research.</title>
        <authorList>
            <person name="Poyet M."/>
            <person name="Groussin M."/>
            <person name="Gibbons S.M."/>
            <person name="Avila-Pacheco J."/>
            <person name="Jiang X."/>
            <person name="Kearney S.M."/>
            <person name="Perrotta A.R."/>
            <person name="Berdy B."/>
            <person name="Zhao S."/>
            <person name="Lieberman T.D."/>
            <person name="Swanson P.K."/>
            <person name="Smith M."/>
            <person name="Roesemann S."/>
            <person name="Alexander J.E."/>
            <person name="Rich S.A."/>
            <person name="Livny J."/>
            <person name="Vlamakis H."/>
            <person name="Clish C."/>
            <person name="Bullock K."/>
            <person name="Deik A."/>
            <person name="Scott J."/>
            <person name="Pierce K.A."/>
            <person name="Xavier R.J."/>
            <person name="Alm E.J."/>
        </authorList>
    </citation>
    <scope>NUCLEOTIDE SEQUENCE [LARGE SCALE GENOMIC DNA]</scope>
    <source>
        <strain evidence="2 3">BIOML-A5</strain>
    </source>
</reference>
<accession>A0A7J5HWZ6</accession>
<dbReference type="PRINTS" id="PR00507">
    <property type="entry name" value="N12N6MTFRASE"/>
</dbReference>
<name>A0A7J5HWZ6_BACUN</name>
<dbReference type="PROSITE" id="PS00092">
    <property type="entry name" value="N6_MTASE"/>
    <property type="match status" value="1"/>
</dbReference>